<dbReference type="SUPFAM" id="SSF48452">
    <property type="entry name" value="TPR-like"/>
    <property type="match status" value="1"/>
</dbReference>
<accession>A0A0B7HHZ8</accession>
<evidence type="ECO:0000256" key="3">
    <source>
        <dbReference type="SAM" id="Phobius"/>
    </source>
</evidence>
<name>A0A0B7HHZ8_9FLAO</name>
<proteinExistence type="predicted"/>
<dbReference type="EMBL" id="CDOE01000071">
    <property type="protein sequence ID" value="CEN38259.1"/>
    <property type="molecule type" value="Genomic_DNA"/>
</dbReference>
<dbReference type="SMART" id="SM00028">
    <property type="entry name" value="TPR"/>
    <property type="match status" value="3"/>
</dbReference>
<protein>
    <submittedName>
        <fullName evidence="4">TPR repeat-containing protein</fullName>
    </submittedName>
</protein>
<reference evidence="4 5" key="1">
    <citation type="submission" date="2015-01" db="EMBL/GenBank/DDBJ databases">
        <authorList>
            <person name="Xiang T."/>
            <person name="Song Y."/>
            <person name="Huang L."/>
            <person name="Wang B."/>
            <person name="Wu P."/>
        </authorList>
    </citation>
    <scope>NUCLEOTIDE SEQUENCE [LARGE SCALE GENOMIC DNA]</scope>
    <source>
        <strain evidence="4 5">Cc12</strain>
    </source>
</reference>
<organism evidence="4 5">
    <name type="scientific">Capnocytophaga canimorsus</name>
    <dbReference type="NCBI Taxonomy" id="28188"/>
    <lineage>
        <taxon>Bacteria</taxon>
        <taxon>Pseudomonadati</taxon>
        <taxon>Bacteroidota</taxon>
        <taxon>Flavobacteriia</taxon>
        <taxon>Flavobacteriales</taxon>
        <taxon>Flavobacteriaceae</taxon>
        <taxon>Capnocytophaga</taxon>
    </lineage>
</organism>
<gene>
    <name evidence="4" type="ORF">CCAN12_730006</name>
</gene>
<dbReference type="AlphaFoldDB" id="A0A0B7HHZ8"/>
<dbReference type="InterPro" id="IPR011990">
    <property type="entry name" value="TPR-like_helical_dom_sf"/>
</dbReference>
<dbReference type="Gene3D" id="1.25.40.10">
    <property type="entry name" value="Tetratricopeptide repeat domain"/>
    <property type="match status" value="1"/>
</dbReference>
<dbReference type="Pfam" id="PF13181">
    <property type="entry name" value="TPR_8"/>
    <property type="match status" value="2"/>
</dbReference>
<feature type="region of interest" description="Disordered" evidence="2">
    <location>
        <begin position="1"/>
        <end position="29"/>
    </location>
</feature>
<evidence type="ECO:0000256" key="1">
    <source>
        <dbReference type="PROSITE-ProRule" id="PRU00339"/>
    </source>
</evidence>
<evidence type="ECO:0000313" key="5">
    <source>
        <dbReference type="Proteomes" id="UP000044026"/>
    </source>
</evidence>
<dbReference type="InterPro" id="IPR019734">
    <property type="entry name" value="TPR_rpt"/>
</dbReference>
<dbReference type="Proteomes" id="UP000044026">
    <property type="component" value="Unassembled WGS sequence"/>
</dbReference>
<feature type="repeat" description="TPR" evidence="1">
    <location>
        <begin position="182"/>
        <end position="215"/>
    </location>
</feature>
<keyword evidence="3" id="KW-1133">Transmembrane helix</keyword>
<sequence>MRDVNRNDMAVYKKRNNRPNRVKHTDEVTPEELHQESTTAEVFDTLDQKASKTEEWVQKNQKTIIGVLIAVAVVGLAYLLYQQFVVAPKEKEGGNELFFAQEFFNEALNATDTQVKDSLFTLSLNGSAGKYGFLDIIKQYSGTKAANLATYSAGMAYINQGQYEEAIEYLKKFDTDDDMLGPLALGNIGDAYSQLKNNKEALTFYKKAFDHNKNEFTTPIYLKKAGITALLLESNKEAKQYFQRIKDEFPTSEEGRTIDIYLGKISE</sequence>
<evidence type="ECO:0000256" key="2">
    <source>
        <dbReference type="SAM" id="MobiDB-lite"/>
    </source>
</evidence>
<keyword evidence="3" id="KW-0472">Membrane</keyword>
<feature type="transmembrane region" description="Helical" evidence="3">
    <location>
        <begin position="63"/>
        <end position="81"/>
    </location>
</feature>
<evidence type="ECO:0000313" key="4">
    <source>
        <dbReference type="EMBL" id="CEN38259.1"/>
    </source>
</evidence>
<keyword evidence="3" id="KW-0812">Transmembrane</keyword>
<dbReference type="Pfam" id="PF13174">
    <property type="entry name" value="TPR_6"/>
    <property type="match status" value="1"/>
</dbReference>
<feature type="compositionally biased region" description="Basic residues" evidence="2">
    <location>
        <begin position="12"/>
        <end position="22"/>
    </location>
</feature>
<keyword evidence="1" id="KW-0802">TPR repeat</keyword>
<dbReference type="PROSITE" id="PS50005">
    <property type="entry name" value="TPR"/>
    <property type="match status" value="1"/>
</dbReference>